<evidence type="ECO:0000313" key="3">
    <source>
        <dbReference type="Proteomes" id="UP000838756"/>
    </source>
</evidence>
<reference evidence="2" key="1">
    <citation type="submission" date="2022-03" db="EMBL/GenBank/DDBJ databases">
        <authorList>
            <person name="Lindestad O."/>
        </authorList>
    </citation>
    <scope>NUCLEOTIDE SEQUENCE</scope>
</reference>
<comment type="caution">
    <text evidence="2">The sequence shown here is derived from an EMBL/GenBank/DDBJ whole genome shotgun (WGS) entry which is preliminary data.</text>
</comment>
<dbReference type="AlphaFoldDB" id="A0A8S4RCE1"/>
<protein>
    <submittedName>
        <fullName evidence="2">Jg1615 protein</fullName>
    </submittedName>
</protein>
<gene>
    <name evidence="2" type="primary">jg1615</name>
    <name evidence="2" type="ORF">PAEG_LOCUS12297</name>
</gene>
<dbReference type="EMBL" id="CAKXAJ010025064">
    <property type="protein sequence ID" value="CAH2234473.1"/>
    <property type="molecule type" value="Genomic_DNA"/>
</dbReference>
<name>A0A8S4RCE1_9NEOP</name>
<evidence type="ECO:0000256" key="1">
    <source>
        <dbReference type="SAM" id="MobiDB-lite"/>
    </source>
</evidence>
<keyword evidence="3" id="KW-1185">Reference proteome</keyword>
<sequence length="84" mass="9325">MAQFFSKACKDDKCSPSQRGGLRPTLGSQNVPILGRDPNPVCGEWVRNELYKYSNGDLDIATIPVQFEPSSLCRNDSKILTVCF</sequence>
<proteinExistence type="predicted"/>
<organism evidence="2 3">
    <name type="scientific">Pararge aegeria aegeria</name>
    <dbReference type="NCBI Taxonomy" id="348720"/>
    <lineage>
        <taxon>Eukaryota</taxon>
        <taxon>Metazoa</taxon>
        <taxon>Ecdysozoa</taxon>
        <taxon>Arthropoda</taxon>
        <taxon>Hexapoda</taxon>
        <taxon>Insecta</taxon>
        <taxon>Pterygota</taxon>
        <taxon>Neoptera</taxon>
        <taxon>Endopterygota</taxon>
        <taxon>Lepidoptera</taxon>
        <taxon>Glossata</taxon>
        <taxon>Ditrysia</taxon>
        <taxon>Papilionoidea</taxon>
        <taxon>Nymphalidae</taxon>
        <taxon>Satyrinae</taxon>
        <taxon>Satyrini</taxon>
        <taxon>Parargina</taxon>
        <taxon>Pararge</taxon>
    </lineage>
</organism>
<feature type="region of interest" description="Disordered" evidence="1">
    <location>
        <begin position="1"/>
        <end position="33"/>
    </location>
</feature>
<evidence type="ECO:0000313" key="2">
    <source>
        <dbReference type="EMBL" id="CAH2234473.1"/>
    </source>
</evidence>
<dbReference type="Proteomes" id="UP000838756">
    <property type="component" value="Unassembled WGS sequence"/>
</dbReference>
<accession>A0A8S4RCE1</accession>